<keyword evidence="2" id="KW-0378">Hydrolase</keyword>
<feature type="domain" description="Helicase ATP-binding" evidence="1">
    <location>
        <begin position="34"/>
        <end position="224"/>
    </location>
</feature>
<dbReference type="Proteomes" id="UP001550044">
    <property type="component" value="Unassembled WGS sequence"/>
</dbReference>
<sequence>MSIPYDADLVEHVAHTLDLRAPNHAALNQLARELDIAADGTEMIADLATGVGKTYVAGALLDYLHESGVRNVVVVTPGSTIQNKTVTNLTPGHPKYLRGLQSNPMVITLDTLERGDVGNALEEIDRFKVFVFTVQSLLRPNTRSAYRAHRPHETLGQTLYEYLRAADDLVVIADEHHVYFSGNAKKFQKAISDMSPLALIGLTATPHDATRDKVVYHYPLSEAIADGYVKIPVLVSRQDNVSDLRTQMADGVALLNAKATAMRTFCDSTRKPYIEPILFVVAQTIEEATSLRDMLAAPDFLDGEEAVLLVTSDEPDATLALLETLESPGSPIRAVVSVSMLKEGWDVKNIYVIAAVRAMESQLLTEQILGRGMRLPFGSRTGNPMLDTVEVLSHRSFTSLLKQAKALLEQTLGERATQGSIVVNPTIGKNTPGIPMDGLADIPSQVLNGEVSEIEIRLPGPAATDLHQPGLFDVGGFDRETHVGISLATVASRVVAAEASTTTLTRRLTPRSPGGIKIPLYLPHVTTRWERDPFSLTQINHADVEALGRQFSEDDAPTLTRKALDAERDEQGRVRSLITDQTDAVIATQTAIVFDTIETDLVKRLLSTNGIAATVAEANAAASIARAFLAGAEVTQQTPWRSEHGRLATARLSEWIATLQTSSPAREVREVTHVRWPDPTDRVEARPPADRHVVGNSREFMRGYPYDGWTRSVYEVNAFDAYSTEFGLATLFETSPGVRAWVRINETVPIRITYLVGAIQRQYEPDFVVIDDVGTYWLIEGKADSEMSNVTVLAKRDAARAWISTVNGSQEVQERWGYILASESVIASASTWVALKSGAQTYR</sequence>
<dbReference type="InterPro" id="IPR050742">
    <property type="entry name" value="Helicase_Restrict-Modif_Enz"/>
</dbReference>
<protein>
    <submittedName>
        <fullName evidence="2">DEAD/DEAH box helicase family protein</fullName>
    </submittedName>
</protein>
<dbReference type="Gene3D" id="3.40.50.300">
    <property type="entry name" value="P-loop containing nucleotide triphosphate hydrolases"/>
    <property type="match status" value="2"/>
</dbReference>
<dbReference type="EMBL" id="JBEXIP010000007">
    <property type="protein sequence ID" value="MET8433680.1"/>
    <property type="molecule type" value="Genomic_DNA"/>
</dbReference>
<dbReference type="InterPro" id="IPR027417">
    <property type="entry name" value="P-loop_NTPase"/>
</dbReference>
<dbReference type="PANTHER" id="PTHR47396:SF1">
    <property type="entry name" value="ATP-DEPENDENT HELICASE IRC3-RELATED"/>
    <property type="match status" value="1"/>
</dbReference>
<dbReference type="Pfam" id="PF04851">
    <property type="entry name" value="ResIII"/>
    <property type="match status" value="1"/>
</dbReference>
<dbReference type="PROSITE" id="PS51192">
    <property type="entry name" value="HELICASE_ATP_BIND_1"/>
    <property type="match status" value="1"/>
</dbReference>
<organism evidence="2 3">
    <name type="scientific">Streptomyces sp. 900116325</name>
    <dbReference type="NCBI Taxonomy" id="3154295"/>
    <lineage>
        <taxon>Bacteria</taxon>
        <taxon>Bacillati</taxon>
        <taxon>Actinomycetota</taxon>
        <taxon>Actinomycetes</taxon>
        <taxon>Kitasatosporales</taxon>
        <taxon>Streptomycetaceae</taxon>
        <taxon>Streptomyces</taxon>
    </lineage>
</organism>
<keyword evidence="3" id="KW-1185">Reference proteome</keyword>
<dbReference type="GO" id="GO:0004386">
    <property type="term" value="F:helicase activity"/>
    <property type="evidence" value="ECO:0007669"/>
    <property type="project" value="UniProtKB-KW"/>
</dbReference>
<gene>
    <name evidence="2" type="ORF">ABZV61_12890</name>
</gene>
<dbReference type="RefSeq" id="WP_356709611.1">
    <property type="nucleotide sequence ID" value="NZ_JBEXIP010000007.1"/>
</dbReference>
<reference evidence="2 3" key="1">
    <citation type="submission" date="2024-06" db="EMBL/GenBank/DDBJ databases">
        <title>The Natural Products Discovery Center: Release of the First 8490 Sequenced Strains for Exploring Actinobacteria Biosynthetic Diversity.</title>
        <authorList>
            <person name="Kalkreuter E."/>
            <person name="Kautsar S.A."/>
            <person name="Yang D."/>
            <person name="Bader C.D."/>
            <person name="Teijaro C.N."/>
            <person name="Fluegel L."/>
            <person name="Davis C.M."/>
            <person name="Simpson J.R."/>
            <person name="Lauterbach L."/>
            <person name="Steele A.D."/>
            <person name="Gui C."/>
            <person name="Meng S."/>
            <person name="Li G."/>
            <person name="Viehrig K."/>
            <person name="Ye F."/>
            <person name="Su P."/>
            <person name="Kiefer A.F."/>
            <person name="Nichols A."/>
            <person name="Cepeda A.J."/>
            <person name="Yan W."/>
            <person name="Fan B."/>
            <person name="Jiang Y."/>
            <person name="Adhikari A."/>
            <person name="Zheng C.-J."/>
            <person name="Schuster L."/>
            <person name="Cowan T.M."/>
            <person name="Smanski M.J."/>
            <person name="Chevrette M.G."/>
            <person name="De Carvalho L.P.S."/>
            <person name="Shen B."/>
        </authorList>
    </citation>
    <scope>NUCLEOTIDE SEQUENCE [LARGE SCALE GENOMIC DNA]</scope>
    <source>
        <strain evidence="2 3">NPDC005137</strain>
    </source>
</reference>
<name>A0ABV2U776_9ACTN</name>
<proteinExistence type="predicted"/>
<evidence type="ECO:0000313" key="2">
    <source>
        <dbReference type="EMBL" id="MET8433680.1"/>
    </source>
</evidence>
<accession>A0ABV2U776</accession>
<keyword evidence="2" id="KW-0347">Helicase</keyword>
<dbReference type="SUPFAM" id="SSF52540">
    <property type="entry name" value="P-loop containing nucleoside triphosphate hydrolases"/>
    <property type="match status" value="1"/>
</dbReference>
<dbReference type="InterPro" id="IPR006935">
    <property type="entry name" value="Helicase/UvrB_N"/>
</dbReference>
<dbReference type="InterPro" id="IPR014001">
    <property type="entry name" value="Helicase_ATP-bd"/>
</dbReference>
<dbReference type="PANTHER" id="PTHR47396">
    <property type="entry name" value="TYPE I RESTRICTION ENZYME ECOKI R PROTEIN"/>
    <property type="match status" value="1"/>
</dbReference>
<evidence type="ECO:0000313" key="3">
    <source>
        <dbReference type="Proteomes" id="UP001550044"/>
    </source>
</evidence>
<keyword evidence="2" id="KW-0547">Nucleotide-binding</keyword>
<comment type="caution">
    <text evidence="2">The sequence shown here is derived from an EMBL/GenBank/DDBJ whole genome shotgun (WGS) entry which is preliminary data.</text>
</comment>
<keyword evidence="2" id="KW-0067">ATP-binding</keyword>
<evidence type="ECO:0000259" key="1">
    <source>
        <dbReference type="PROSITE" id="PS51192"/>
    </source>
</evidence>